<evidence type="ECO:0000313" key="14">
    <source>
        <dbReference type="Proteomes" id="UP000596827"/>
    </source>
</evidence>
<dbReference type="NCBIfam" id="TIGR01352">
    <property type="entry name" value="tonB_Cterm"/>
    <property type="match status" value="1"/>
</dbReference>
<feature type="compositionally biased region" description="Pro residues" evidence="10">
    <location>
        <begin position="54"/>
        <end position="67"/>
    </location>
</feature>
<dbReference type="InterPro" id="IPR051045">
    <property type="entry name" value="TonB-dependent_transducer"/>
</dbReference>
<keyword evidence="4" id="KW-1003">Cell membrane</keyword>
<dbReference type="PANTHER" id="PTHR33446:SF2">
    <property type="entry name" value="PROTEIN TONB"/>
    <property type="match status" value="1"/>
</dbReference>
<evidence type="ECO:0000256" key="6">
    <source>
        <dbReference type="ARBA" id="ARBA00022692"/>
    </source>
</evidence>
<evidence type="ECO:0000256" key="5">
    <source>
        <dbReference type="ARBA" id="ARBA00022519"/>
    </source>
</evidence>
<comment type="caution">
    <text evidence="13">The sequence shown here is derived from an EMBL/GenBank/DDBJ whole genome shotgun (WGS) entry which is preliminary data.</text>
</comment>
<feature type="region of interest" description="Disordered" evidence="10">
    <location>
        <begin position="53"/>
        <end position="113"/>
    </location>
</feature>
<dbReference type="AlphaFoldDB" id="A0A923MB85"/>
<evidence type="ECO:0000259" key="12">
    <source>
        <dbReference type="PROSITE" id="PS52015"/>
    </source>
</evidence>
<evidence type="ECO:0000256" key="1">
    <source>
        <dbReference type="ARBA" id="ARBA00004383"/>
    </source>
</evidence>
<keyword evidence="3" id="KW-0813">Transport</keyword>
<evidence type="ECO:0000256" key="2">
    <source>
        <dbReference type="ARBA" id="ARBA00006555"/>
    </source>
</evidence>
<dbReference type="Pfam" id="PF03544">
    <property type="entry name" value="TonB_C"/>
    <property type="match status" value="1"/>
</dbReference>
<organism evidence="13 14">
    <name type="scientific">Ramlibacter albus</name>
    <dbReference type="NCBI Taxonomy" id="2079448"/>
    <lineage>
        <taxon>Bacteria</taxon>
        <taxon>Pseudomonadati</taxon>
        <taxon>Pseudomonadota</taxon>
        <taxon>Betaproteobacteria</taxon>
        <taxon>Burkholderiales</taxon>
        <taxon>Comamonadaceae</taxon>
        <taxon>Ramlibacter</taxon>
    </lineage>
</organism>
<evidence type="ECO:0000256" key="9">
    <source>
        <dbReference type="ARBA" id="ARBA00023136"/>
    </source>
</evidence>
<dbReference type="GO" id="GO:0098797">
    <property type="term" value="C:plasma membrane protein complex"/>
    <property type="evidence" value="ECO:0007669"/>
    <property type="project" value="TreeGrafter"/>
</dbReference>
<evidence type="ECO:0000256" key="3">
    <source>
        <dbReference type="ARBA" id="ARBA00022448"/>
    </source>
</evidence>
<feature type="transmembrane region" description="Helical" evidence="11">
    <location>
        <begin position="12"/>
        <end position="30"/>
    </location>
</feature>
<evidence type="ECO:0000256" key="10">
    <source>
        <dbReference type="SAM" id="MobiDB-lite"/>
    </source>
</evidence>
<reference evidence="13" key="1">
    <citation type="submission" date="2020-08" db="EMBL/GenBank/DDBJ databases">
        <title>Ramlibacter sp. GTP1 16S ribosomal RNA gene genome sequencing and assembly.</title>
        <authorList>
            <person name="Kang M."/>
        </authorList>
    </citation>
    <scope>NUCLEOTIDE SEQUENCE</scope>
    <source>
        <strain evidence="13">GTP1</strain>
    </source>
</reference>
<proteinExistence type="inferred from homology"/>
<dbReference type="GO" id="GO:0055085">
    <property type="term" value="P:transmembrane transport"/>
    <property type="evidence" value="ECO:0007669"/>
    <property type="project" value="InterPro"/>
</dbReference>
<dbReference type="PANTHER" id="PTHR33446">
    <property type="entry name" value="PROTEIN TONB-RELATED"/>
    <property type="match status" value="1"/>
</dbReference>
<gene>
    <name evidence="13" type="ORF">H8R02_17050</name>
</gene>
<comment type="subcellular location">
    <subcellularLocation>
        <location evidence="1">Cell inner membrane</location>
        <topology evidence="1">Single-pass membrane protein</topology>
        <orientation evidence="1">Periplasmic side</orientation>
    </subcellularLocation>
</comment>
<keyword evidence="14" id="KW-1185">Reference proteome</keyword>
<dbReference type="PROSITE" id="PS52015">
    <property type="entry name" value="TONB_CTD"/>
    <property type="match status" value="1"/>
</dbReference>
<feature type="domain" description="TonB C-terminal" evidence="12">
    <location>
        <begin position="131"/>
        <end position="221"/>
    </location>
</feature>
<dbReference type="Gene3D" id="3.30.1150.10">
    <property type="match status" value="1"/>
</dbReference>
<dbReference type="Proteomes" id="UP000596827">
    <property type="component" value="Unassembled WGS sequence"/>
</dbReference>
<feature type="compositionally biased region" description="Pro residues" evidence="10">
    <location>
        <begin position="74"/>
        <end position="84"/>
    </location>
</feature>
<name>A0A923MB85_9BURK</name>
<dbReference type="InterPro" id="IPR037682">
    <property type="entry name" value="TonB_C"/>
</dbReference>
<dbReference type="InterPro" id="IPR006260">
    <property type="entry name" value="TonB/TolA_C"/>
</dbReference>
<accession>A0A923MB85</accession>
<keyword evidence="9 11" id="KW-0472">Membrane</keyword>
<keyword evidence="7" id="KW-0653">Protein transport</keyword>
<dbReference type="GO" id="GO:0031992">
    <property type="term" value="F:energy transducer activity"/>
    <property type="evidence" value="ECO:0007669"/>
    <property type="project" value="TreeGrafter"/>
</dbReference>
<keyword evidence="6 11" id="KW-0812">Transmembrane</keyword>
<comment type="similarity">
    <text evidence="2">Belongs to the TonB family.</text>
</comment>
<dbReference type="SUPFAM" id="SSF74653">
    <property type="entry name" value="TolA/TonB C-terminal domain"/>
    <property type="match status" value="1"/>
</dbReference>
<protein>
    <submittedName>
        <fullName evidence="13">Energy transducer TonB</fullName>
    </submittedName>
</protein>
<dbReference type="GO" id="GO:0015031">
    <property type="term" value="P:protein transport"/>
    <property type="evidence" value="ECO:0007669"/>
    <property type="project" value="UniProtKB-KW"/>
</dbReference>
<sequence length="221" mass="23111">MTIASVNASNRNLWIAGGVLVFHAAALWALQSGLVRRAVEVIVPVSVLAEMVTPPAPQPEPPKPPTPVLRQPHPAKPSLPPAPQPVARIDAAPSPNAPTGVAEPQPPAPPIAAPVAAAPVAAPPAPPRIELPSSDADYLHNPKPAYPAMSKRMGEQGKVLVRVLIGADGSLIEAAITQSSGYERLDQAALSAVRQWRFVPGKRNGVAVQMAHQVPINFVLE</sequence>
<keyword evidence="5" id="KW-0997">Cell inner membrane</keyword>
<dbReference type="EMBL" id="JACORU010000006">
    <property type="protein sequence ID" value="MBC5766179.1"/>
    <property type="molecule type" value="Genomic_DNA"/>
</dbReference>
<evidence type="ECO:0000313" key="13">
    <source>
        <dbReference type="EMBL" id="MBC5766179.1"/>
    </source>
</evidence>
<evidence type="ECO:0000256" key="4">
    <source>
        <dbReference type="ARBA" id="ARBA00022475"/>
    </source>
</evidence>
<evidence type="ECO:0000256" key="7">
    <source>
        <dbReference type="ARBA" id="ARBA00022927"/>
    </source>
</evidence>
<evidence type="ECO:0000256" key="8">
    <source>
        <dbReference type="ARBA" id="ARBA00022989"/>
    </source>
</evidence>
<keyword evidence="8 11" id="KW-1133">Transmembrane helix</keyword>
<evidence type="ECO:0000256" key="11">
    <source>
        <dbReference type="SAM" id="Phobius"/>
    </source>
</evidence>